<feature type="transmembrane region" description="Helical" evidence="1">
    <location>
        <begin position="12"/>
        <end position="37"/>
    </location>
</feature>
<evidence type="ECO:0000313" key="2">
    <source>
        <dbReference type="EMBL" id="MTD19304.1"/>
    </source>
</evidence>
<organism evidence="2 3">
    <name type="scientific">Pseudomonas karstica</name>
    <dbReference type="NCBI Taxonomy" id="1055468"/>
    <lineage>
        <taxon>Bacteria</taxon>
        <taxon>Pseudomonadati</taxon>
        <taxon>Pseudomonadota</taxon>
        <taxon>Gammaproteobacteria</taxon>
        <taxon>Pseudomonadales</taxon>
        <taxon>Pseudomonadaceae</taxon>
        <taxon>Pseudomonas</taxon>
    </lineage>
</organism>
<keyword evidence="1" id="KW-0812">Transmembrane</keyword>
<sequence length="107" mass="11188">MTIEATGWGTFVAIFIMALVTLATRWGGIFIMGFVPISYRVQQFINAMSGSVLVAVLTPLAVEGDNGARMALFITAIVMLVLKKPLPAIAAGVVAAAVYRSVVSGSV</sequence>
<evidence type="ECO:0000256" key="1">
    <source>
        <dbReference type="SAM" id="Phobius"/>
    </source>
</evidence>
<dbReference type="InterPro" id="IPR008407">
    <property type="entry name" value="Brnchd-chn_aa_trnsp_AzlD"/>
</dbReference>
<name>A0A7X2UXQ3_9PSED</name>
<evidence type="ECO:0000313" key="3">
    <source>
        <dbReference type="Proteomes" id="UP000431485"/>
    </source>
</evidence>
<accession>A0A7X2UXQ3</accession>
<gene>
    <name evidence="2" type="ORF">GIR22_09110</name>
</gene>
<dbReference type="EMBL" id="WLYI01000010">
    <property type="protein sequence ID" value="MTD19304.1"/>
    <property type="molecule type" value="Genomic_DNA"/>
</dbReference>
<dbReference type="RefSeq" id="WP_154743018.1">
    <property type="nucleotide sequence ID" value="NZ_JBHSTG010000041.1"/>
</dbReference>
<feature type="transmembrane region" description="Helical" evidence="1">
    <location>
        <begin position="44"/>
        <end position="62"/>
    </location>
</feature>
<keyword evidence="1" id="KW-0472">Membrane</keyword>
<comment type="caution">
    <text evidence="2">The sequence shown here is derived from an EMBL/GenBank/DDBJ whole genome shotgun (WGS) entry which is preliminary data.</text>
</comment>
<feature type="transmembrane region" description="Helical" evidence="1">
    <location>
        <begin position="68"/>
        <end position="99"/>
    </location>
</feature>
<protein>
    <submittedName>
        <fullName evidence="2">AzlD domain-containing protein</fullName>
    </submittedName>
</protein>
<dbReference type="Proteomes" id="UP000431485">
    <property type="component" value="Unassembled WGS sequence"/>
</dbReference>
<keyword evidence="1" id="KW-1133">Transmembrane helix</keyword>
<proteinExistence type="predicted"/>
<dbReference type="AlphaFoldDB" id="A0A7X2UXQ3"/>
<keyword evidence="3" id="KW-1185">Reference proteome</keyword>
<dbReference type="Pfam" id="PF05437">
    <property type="entry name" value="AzlD"/>
    <property type="match status" value="1"/>
</dbReference>
<reference evidence="2 3" key="1">
    <citation type="submission" date="2019-11" db="EMBL/GenBank/DDBJ databases">
        <title>Pseudmonas karstica sp. nov. and Pseudomonas spelaei sp. nov. from caves.</title>
        <authorList>
            <person name="Zeman M."/>
        </authorList>
    </citation>
    <scope>NUCLEOTIDE SEQUENCE [LARGE SCALE GENOMIC DNA]</scope>
    <source>
        <strain evidence="2 3">CCM 7891</strain>
    </source>
</reference>
<dbReference type="OrthoDB" id="9156894at2"/>